<name>A0ABN9Y187_9DINO</name>
<protein>
    <submittedName>
        <fullName evidence="2">Uncharacterized protein</fullName>
    </submittedName>
</protein>
<keyword evidence="3" id="KW-1185">Reference proteome</keyword>
<organism evidence="2 3">
    <name type="scientific">Prorocentrum cordatum</name>
    <dbReference type="NCBI Taxonomy" id="2364126"/>
    <lineage>
        <taxon>Eukaryota</taxon>
        <taxon>Sar</taxon>
        <taxon>Alveolata</taxon>
        <taxon>Dinophyceae</taxon>
        <taxon>Prorocentrales</taxon>
        <taxon>Prorocentraceae</taxon>
        <taxon>Prorocentrum</taxon>
    </lineage>
</organism>
<evidence type="ECO:0000256" key="1">
    <source>
        <dbReference type="SAM" id="MobiDB-lite"/>
    </source>
</evidence>
<sequence>MHQSCELKGLGGGARGEGVRLQPAATPPTFATVSGARLSATKYPAGIGKQQRILQLHRQPPDAVEDGQKLAKSLGSHLKQNSLMLNTRACLLSSEAKEAPLV</sequence>
<evidence type="ECO:0000313" key="3">
    <source>
        <dbReference type="Proteomes" id="UP001189429"/>
    </source>
</evidence>
<dbReference type="Proteomes" id="UP001189429">
    <property type="component" value="Unassembled WGS sequence"/>
</dbReference>
<proteinExistence type="predicted"/>
<reference evidence="2" key="1">
    <citation type="submission" date="2023-10" db="EMBL/GenBank/DDBJ databases">
        <authorList>
            <person name="Chen Y."/>
            <person name="Shah S."/>
            <person name="Dougan E. K."/>
            <person name="Thang M."/>
            <person name="Chan C."/>
        </authorList>
    </citation>
    <scope>NUCLEOTIDE SEQUENCE [LARGE SCALE GENOMIC DNA]</scope>
</reference>
<comment type="caution">
    <text evidence="2">The sequence shown here is derived from an EMBL/GenBank/DDBJ whole genome shotgun (WGS) entry which is preliminary data.</text>
</comment>
<dbReference type="EMBL" id="CAUYUJ010021660">
    <property type="protein sequence ID" value="CAK0906212.1"/>
    <property type="molecule type" value="Genomic_DNA"/>
</dbReference>
<gene>
    <name evidence="2" type="ORF">PCOR1329_LOCUS81624</name>
</gene>
<accession>A0ABN9Y187</accession>
<feature type="region of interest" description="Disordered" evidence="1">
    <location>
        <begin position="1"/>
        <end position="27"/>
    </location>
</feature>
<evidence type="ECO:0000313" key="2">
    <source>
        <dbReference type="EMBL" id="CAK0906212.1"/>
    </source>
</evidence>